<dbReference type="PROSITE" id="PS00678">
    <property type="entry name" value="WD_REPEATS_1"/>
    <property type="match status" value="1"/>
</dbReference>
<feature type="repeat" description="WD" evidence="3">
    <location>
        <begin position="246"/>
        <end position="288"/>
    </location>
</feature>
<dbReference type="InterPro" id="IPR001810">
    <property type="entry name" value="F-box_dom"/>
</dbReference>
<dbReference type="SUPFAM" id="SSF81383">
    <property type="entry name" value="F-box domain"/>
    <property type="match status" value="1"/>
</dbReference>
<name>A0ABD3RK26_9LAMI</name>
<feature type="repeat" description="WD" evidence="3">
    <location>
        <begin position="194"/>
        <end position="233"/>
    </location>
</feature>
<dbReference type="PROSITE" id="PS50082">
    <property type="entry name" value="WD_REPEATS_2"/>
    <property type="match status" value="2"/>
</dbReference>
<evidence type="ECO:0000313" key="6">
    <source>
        <dbReference type="EMBL" id="KAL3813354.1"/>
    </source>
</evidence>
<evidence type="ECO:0000256" key="1">
    <source>
        <dbReference type="ARBA" id="ARBA00022574"/>
    </source>
</evidence>
<dbReference type="EMBL" id="JBJXBP010000008">
    <property type="protein sequence ID" value="KAL3813354.1"/>
    <property type="molecule type" value="Genomic_DNA"/>
</dbReference>
<reference evidence="6 7" key="1">
    <citation type="submission" date="2024-12" db="EMBL/GenBank/DDBJ databases">
        <title>The unique morphological basis and parallel evolutionary history of personate flowers in Penstemon.</title>
        <authorList>
            <person name="Depatie T.H."/>
            <person name="Wessinger C.A."/>
        </authorList>
    </citation>
    <scope>NUCLEOTIDE SEQUENCE [LARGE SCALE GENOMIC DNA]</scope>
    <source>
        <strain evidence="6">WTNN_2</strain>
        <tissue evidence="6">Leaf</tissue>
    </source>
</reference>
<organism evidence="6 7">
    <name type="scientific">Penstemon smallii</name>
    <dbReference type="NCBI Taxonomy" id="265156"/>
    <lineage>
        <taxon>Eukaryota</taxon>
        <taxon>Viridiplantae</taxon>
        <taxon>Streptophyta</taxon>
        <taxon>Embryophyta</taxon>
        <taxon>Tracheophyta</taxon>
        <taxon>Spermatophyta</taxon>
        <taxon>Magnoliopsida</taxon>
        <taxon>eudicotyledons</taxon>
        <taxon>Gunneridae</taxon>
        <taxon>Pentapetalae</taxon>
        <taxon>asterids</taxon>
        <taxon>lamiids</taxon>
        <taxon>Lamiales</taxon>
        <taxon>Plantaginaceae</taxon>
        <taxon>Cheloneae</taxon>
        <taxon>Penstemon</taxon>
    </lineage>
</organism>
<dbReference type="SMART" id="SM00320">
    <property type="entry name" value="WD40"/>
    <property type="match status" value="5"/>
</dbReference>
<dbReference type="SUPFAM" id="SSF50978">
    <property type="entry name" value="WD40 repeat-like"/>
    <property type="match status" value="1"/>
</dbReference>
<evidence type="ECO:0000256" key="3">
    <source>
        <dbReference type="PROSITE-ProRule" id="PRU00221"/>
    </source>
</evidence>
<gene>
    <name evidence="6" type="ORF">ACJIZ3_014622</name>
</gene>
<keyword evidence="7" id="KW-1185">Reference proteome</keyword>
<dbReference type="InterPro" id="IPR050505">
    <property type="entry name" value="WDR55/POC1"/>
</dbReference>
<sequence>MANPSSSGRSSTTITDLNMDTLARCASYLSLRDISNMAMTCKYFNRASYSDSIWQSLYRKEWPQVGPLRSLQASSVREAFLSRRTALHQFKYADPLSCVLYTVGKPLQHILFDKNTIIFSQGPSIRSFHKDDLVNSVPFTTLGRHNARVTCMRLFSLSETSLYQSESERDDNILITSSCDHFIRLWWKGGSRCFKGHTGPVSTLSDKLLGDDSGKIFASGGEDGTVRLWSISSSGKRGQHALKATLHGHEKAVSLMSVAGHKTSLLVSISKNGKVKVWDINAASSSIHSSCCVGRTTVPSSPVGMKTHESLVHAAAGSSVISVDLRTMNRVSTIVQQKQVHSFEVLPSKSILCTGGSGRAMLWDMRKISNDKVEPIIELDGHVGPVKLLHMDSYKVVTGGPDDPDVNVWEADTGAQTNSLPCSAPDRLASGVGCSAMAVDGCRIVTASSRNEDDVVVCFRDFSTATCDVPYKSSEASSSEAKFWGYQSGSDSEELDWQ</sequence>
<protein>
    <recommendedName>
        <fullName evidence="5">F-box domain-containing protein</fullName>
    </recommendedName>
</protein>
<proteinExistence type="predicted"/>
<feature type="domain" description="F-box" evidence="5">
    <location>
        <begin position="27"/>
        <end position="59"/>
    </location>
</feature>
<evidence type="ECO:0000313" key="7">
    <source>
        <dbReference type="Proteomes" id="UP001634393"/>
    </source>
</evidence>
<comment type="caution">
    <text evidence="6">The sequence shown here is derived from an EMBL/GenBank/DDBJ whole genome shotgun (WGS) entry which is preliminary data.</text>
</comment>
<dbReference type="Pfam" id="PF00400">
    <property type="entry name" value="WD40"/>
    <property type="match status" value="3"/>
</dbReference>
<evidence type="ECO:0000256" key="4">
    <source>
        <dbReference type="SAM" id="MobiDB-lite"/>
    </source>
</evidence>
<dbReference type="PANTHER" id="PTHR44019:SF8">
    <property type="entry name" value="POC1 CENTRIOLAR PROTEIN HOMOLOG"/>
    <property type="match status" value="1"/>
</dbReference>
<evidence type="ECO:0000259" key="5">
    <source>
        <dbReference type="Pfam" id="PF12937"/>
    </source>
</evidence>
<evidence type="ECO:0000256" key="2">
    <source>
        <dbReference type="ARBA" id="ARBA00022737"/>
    </source>
</evidence>
<dbReference type="AlphaFoldDB" id="A0ABD3RK26"/>
<dbReference type="InterPro" id="IPR019775">
    <property type="entry name" value="WD40_repeat_CS"/>
</dbReference>
<dbReference type="PROSITE" id="PS50294">
    <property type="entry name" value="WD_REPEATS_REGION"/>
    <property type="match status" value="2"/>
</dbReference>
<dbReference type="PANTHER" id="PTHR44019">
    <property type="entry name" value="WD REPEAT-CONTAINING PROTEIN 55"/>
    <property type="match status" value="1"/>
</dbReference>
<dbReference type="InterPro" id="IPR036322">
    <property type="entry name" value="WD40_repeat_dom_sf"/>
</dbReference>
<dbReference type="Gene3D" id="2.130.10.10">
    <property type="entry name" value="YVTN repeat-like/Quinoprotein amine dehydrogenase"/>
    <property type="match status" value="2"/>
</dbReference>
<dbReference type="Gene3D" id="1.20.1280.50">
    <property type="match status" value="1"/>
</dbReference>
<dbReference type="Proteomes" id="UP001634393">
    <property type="component" value="Unassembled WGS sequence"/>
</dbReference>
<dbReference type="Pfam" id="PF12937">
    <property type="entry name" value="F-box-like"/>
    <property type="match status" value="1"/>
</dbReference>
<keyword evidence="2" id="KW-0677">Repeat</keyword>
<feature type="region of interest" description="Disordered" evidence="4">
    <location>
        <begin position="475"/>
        <end position="498"/>
    </location>
</feature>
<dbReference type="InterPro" id="IPR015943">
    <property type="entry name" value="WD40/YVTN_repeat-like_dom_sf"/>
</dbReference>
<accession>A0ABD3RK26</accession>
<keyword evidence="1 3" id="KW-0853">WD repeat</keyword>
<dbReference type="InterPro" id="IPR036047">
    <property type="entry name" value="F-box-like_dom_sf"/>
</dbReference>
<dbReference type="InterPro" id="IPR001680">
    <property type="entry name" value="WD40_rpt"/>
</dbReference>